<keyword evidence="8" id="KW-1185">Reference proteome</keyword>
<dbReference type="NCBIfam" id="NF010539">
    <property type="entry name" value="PRK13927.1"/>
    <property type="match status" value="1"/>
</dbReference>
<dbReference type="EMBL" id="CP144913">
    <property type="protein sequence ID" value="WXB75383.1"/>
    <property type="molecule type" value="Genomic_DNA"/>
</dbReference>
<dbReference type="SUPFAM" id="SSF53067">
    <property type="entry name" value="Actin-like ATPase domain"/>
    <property type="match status" value="2"/>
</dbReference>
<dbReference type="RefSeq" id="WP_338748095.1">
    <property type="nucleotide sequence ID" value="NZ_CP144913.1"/>
</dbReference>
<reference evidence="7 8" key="1">
    <citation type="submission" date="2024-02" db="EMBL/GenBank/DDBJ databases">
        <title>Janibacter sp. nov., isolated from gut of marine sandworm.</title>
        <authorList>
            <person name="Kim B."/>
            <person name="Jun M.O."/>
            <person name="Shin N.-R."/>
        </authorList>
    </citation>
    <scope>NUCLEOTIDE SEQUENCE [LARGE SCALE GENOMIC DNA]</scope>
    <source>
        <strain evidence="7 8">A1S7</strain>
    </source>
</reference>
<keyword evidence="4 6" id="KW-0133">Cell shape</keyword>
<protein>
    <recommendedName>
        <fullName evidence="6">Cell shape-determining protein MreB</fullName>
    </recommendedName>
</protein>
<evidence type="ECO:0000256" key="4">
    <source>
        <dbReference type="ARBA" id="ARBA00022960"/>
    </source>
</evidence>
<dbReference type="Proteomes" id="UP001382727">
    <property type="component" value="Chromosome"/>
</dbReference>
<dbReference type="Pfam" id="PF06723">
    <property type="entry name" value="MreB_Mbl"/>
    <property type="match status" value="1"/>
</dbReference>
<evidence type="ECO:0000256" key="6">
    <source>
        <dbReference type="HAMAP-Rule" id="MF_02207"/>
    </source>
</evidence>
<dbReference type="Gene3D" id="3.30.420.40">
    <property type="match status" value="3"/>
</dbReference>
<dbReference type="CDD" id="cd10225">
    <property type="entry name" value="ASKHA_NBD_MreB-like"/>
    <property type="match status" value="1"/>
</dbReference>
<sequence length="349" mass="36719">MTPRTPGARRPFRGLSRDLAIDLGTANTLIHARERGVVLDEPSVVALSVETGELVAAGSRAKEMLGRTPGALRSVRPLRGGVISEPDAAEQMLRWFTESVGMSSVFRPRVVVCIPSDITGVERRAVEETALRVGARRVYLVEEPMVAAIGAGLPVTDTRASMVVDIGGGSTDVAVIALGGIVASRSTRTAGDAVDEAIAEHVRRHLSLLLGERSAEDIKVTVGSAFPLATEVSTRVRGRDLVTGLPKTVDVGSAEIRRAIATPVGTVIGLVREVLDRCPPELAGDVLERGITLTGGGALLRGIDARMRHELGVPVTVAPAPLRAATRGAGRCVDDFAALRPVLVDGHRF</sequence>
<accession>A0ABZ2MEE0</accession>
<organism evidence="7 8">
    <name type="scientific">Janibacter alittae</name>
    <dbReference type="NCBI Taxonomy" id="3115209"/>
    <lineage>
        <taxon>Bacteria</taxon>
        <taxon>Bacillati</taxon>
        <taxon>Actinomycetota</taxon>
        <taxon>Actinomycetes</taxon>
        <taxon>Micrococcales</taxon>
        <taxon>Intrasporangiaceae</taxon>
        <taxon>Janibacter</taxon>
    </lineage>
</organism>
<comment type="subcellular location">
    <subcellularLocation>
        <location evidence="6">Cytoplasm</location>
    </subcellularLocation>
    <text evidence="6">Membrane-associated.</text>
</comment>
<proteinExistence type="inferred from homology"/>
<feature type="binding site" evidence="6">
    <location>
        <begin position="216"/>
        <end position="219"/>
    </location>
    <ligand>
        <name>ATP</name>
        <dbReference type="ChEBI" id="CHEBI:30616"/>
    </ligand>
</feature>
<name>A0ABZ2MEE0_9MICO</name>
<evidence type="ECO:0000256" key="5">
    <source>
        <dbReference type="ARBA" id="ARBA00023458"/>
    </source>
</evidence>
<dbReference type="InterPro" id="IPR004753">
    <property type="entry name" value="MreB"/>
</dbReference>
<keyword evidence="1 6" id="KW-0963">Cytoplasm</keyword>
<comment type="subunit">
    <text evidence="6">Forms polymers.</text>
</comment>
<dbReference type="InterPro" id="IPR056546">
    <property type="entry name" value="MreB_MamK-like"/>
</dbReference>
<evidence type="ECO:0000256" key="3">
    <source>
        <dbReference type="ARBA" id="ARBA00022840"/>
    </source>
</evidence>
<dbReference type="PANTHER" id="PTHR42749">
    <property type="entry name" value="CELL SHAPE-DETERMINING PROTEIN MREB"/>
    <property type="match status" value="1"/>
</dbReference>
<evidence type="ECO:0000256" key="2">
    <source>
        <dbReference type="ARBA" id="ARBA00022741"/>
    </source>
</evidence>
<dbReference type="InterPro" id="IPR043129">
    <property type="entry name" value="ATPase_NBD"/>
</dbReference>
<feature type="binding site" evidence="6">
    <location>
        <begin position="296"/>
        <end position="299"/>
    </location>
    <ligand>
        <name>ATP</name>
        <dbReference type="ChEBI" id="CHEBI:30616"/>
    </ligand>
</feature>
<evidence type="ECO:0000256" key="1">
    <source>
        <dbReference type="ARBA" id="ARBA00022490"/>
    </source>
</evidence>
<evidence type="ECO:0000313" key="8">
    <source>
        <dbReference type="Proteomes" id="UP001382727"/>
    </source>
</evidence>
<dbReference type="PANTHER" id="PTHR42749:SF1">
    <property type="entry name" value="CELL SHAPE-DETERMINING PROTEIN MREB"/>
    <property type="match status" value="1"/>
</dbReference>
<keyword evidence="2 6" id="KW-0547">Nucleotide-binding</keyword>
<keyword evidence="3 6" id="KW-0067">ATP-binding</keyword>
<evidence type="ECO:0000313" key="7">
    <source>
        <dbReference type="EMBL" id="WXB75383.1"/>
    </source>
</evidence>
<dbReference type="PRINTS" id="PR01652">
    <property type="entry name" value="SHAPEPROTEIN"/>
</dbReference>
<dbReference type="NCBIfam" id="TIGR00904">
    <property type="entry name" value="mreB"/>
    <property type="match status" value="1"/>
</dbReference>
<gene>
    <name evidence="6" type="primary">mreB</name>
    <name evidence="7" type="ORF">V1351_10495</name>
</gene>
<comment type="similarity">
    <text evidence="5 6">Belongs to the FtsA/MreB family.</text>
</comment>
<feature type="binding site" evidence="6">
    <location>
        <begin position="25"/>
        <end position="27"/>
    </location>
    <ligand>
        <name>ATP</name>
        <dbReference type="ChEBI" id="CHEBI:30616"/>
    </ligand>
</feature>
<dbReference type="HAMAP" id="MF_02207">
    <property type="entry name" value="MreB"/>
    <property type="match status" value="1"/>
</dbReference>
<comment type="function">
    <text evidence="6">Forms membrane-associated dynamic filaments that are essential for cell shape determination. Acts by regulating cell wall synthesis and cell elongation, and thus cell shape. A feedback loop between cell geometry and MreB localization may maintain elongated cell shape by targeting cell wall growth to regions of negative cell wall curvature.</text>
</comment>
<feature type="binding site" evidence="6">
    <location>
        <begin position="168"/>
        <end position="170"/>
    </location>
    <ligand>
        <name>ATP</name>
        <dbReference type="ChEBI" id="CHEBI:30616"/>
    </ligand>
</feature>